<evidence type="ECO:0000259" key="13">
    <source>
        <dbReference type="Pfam" id="PF07715"/>
    </source>
</evidence>
<comment type="subcellular location">
    <subcellularLocation>
        <location evidence="1 10">Cell outer membrane</location>
        <topology evidence="1 10">Multi-pass membrane protein</topology>
    </subcellularLocation>
</comment>
<evidence type="ECO:0000313" key="14">
    <source>
        <dbReference type="EMBL" id="ASO04435.1"/>
    </source>
</evidence>
<dbReference type="InterPro" id="IPR036942">
    <property type="entry name" value="Beta-barrel_TonB_sf"/>
</dbReference>
<dbReference type="Gene3D" id="2.60.40.1120">
    <property type="entry name" value="Carboxypeptidase-like, regulatory domain"/>
    <property type="match status" value="1"/>
</dbReference>
<keyword evidence="6 11" id="KW-0798">TonB box</keyword>
<dbReference type="InterPro" id="IPR000531">
    <property type="entry name" value="Beta-barrel_TonB"/>
</dbReference>
<evidence type="ECO:0000256" key="3">
    <source>
        <dbReference type="ARBA" id="ARBA00022452"/>
    </source>
</evidence>
<accession>A0A221USW4</accession>
<dbReference type="GO" id="GO:0009279">
    <property type="term" value="C:cell outer membrane"/>
    <property type="evidence" value="ECO:0007669"/>
    <property type="project" value="UniProtKB-SubCell"/>
</dbReference>
<evidence type="ECO:0000256" key="2">
    <source>
        <dbReference type="ARBA" id="ARBA00022448"/>
    </source>
</evidence>
<dbReference type="InterPro" id="IPR039426">
    <property type="entry name" value="TonB-dep_rcpt-like"/>
</dbReference>
<keyword evidence="3 10" id="KW-1134">Transmembrane beta strand</keyword>
<dbReference type="Gene3D" id="2.170.130.10">
    <property type="entry name" value="TonB-dependent receptor, plug domain"/>
    <property type="match status" value="1"/>
</dbReference>
<dbReference type="EMBL" id="CP022515">
    <property type="protein sequence ID" value="ASO04435.1"/>
    <property type="molecule type" value="Genomic_DNA"/>
</dbReference>
<dbReference type="InterPro" id="IPR008969">
    <property type="entry name" value="CarboxyPept-like_regulatory"/>
</dbReference>
<evidence type="ECO:0000256" key="6">
    <source>
        <dbReference type="ARBA" id="ARBA00023077"/>
    </source>
</evidence>
<comment type="similarity">
    <text evidence="10 11">Belongs to the TonB-dependent receptor family.</text>
</comment>
<keyword evidence="4 10" id="KW-0812">Transmembrane</keyword>
<keyword evidence="5" id="KW-0732">Signal</keyword>
<evidence type="ECO:0000256" key="9">
    <source>
        <dbReference type="ARBA" id="ARBA00023237"/>
    </source>
</evidence>
<feature type="domain" description="TonB-dependent receptor-like beta-barrel" evidence="12">
    <location>
        <begin position="440"/>
        <end position="944"/>
    </location>
</feature>
<keyword evidence="8 14" id="KW-0675">Receptor</keyword>
<dbReference type="Proteomes" id="UP000204551">
    <property type="component" value="Chromosome"/>
</dbReference>
<keyword evidence="7 10" id="KW-0472">Membrane</keyword>
<protein>
    <submittedName>
        <fullName evidence="14">TonB-dependent receptor SusC</fullName>
    </submittedName>
</protein>
<dbReference type="Pfam" id="PF13715">
    <property type="entry name" value="CarbopepD_reg_2"/>
    <property type="match status" value="1"/>
</dbReference>
<dbReference type="SUPFAM" id="SSF56935">
    <property type="entry name" value="Porins"/>
    <property type="match status" value="1"/>
</dbReference>
<dbReference type="GO" id="GO:0044718">
    <property type="term" value="P:siderophore transmembrane transport"/>
    <property type="evidence" value="ECO:0007669"/>
    <property type="project" value="TreeGrafter"/>
</dbReference>
<dbReference type="PROSITE" id="PS52016">
    <property type="entry name" value="TONB_DEPENDENT_REC_3"/>
    <property type="match status" value="1"/>
</dbReference>
<proteinExistence type="inferred from homology"/>
<evidence type="ECO:0000256" key="4">
    <source>
        <dbReference type="ARBA" id="ARBA00022692"/>
    </source>
</evidence>
<dbReference type="AlphaFoldDB" id="A0A221USW4"/>
<evidence type="ECO:0000256" key="5">
    <source>
        <dbReference type="ARBA" id="ARBA00022729"/>
    </source>
</evidence>
<dbReference type="PANTHER" id="PTHR30069">
    <property type="entry name" value="TONB-DEPENDENT OUTER MEMBRANE RECEPTOR"/>
    <property type="match status" value="1"/>
</dbReference>
<keyword evidence="9 10" id="KW-0998">Cell outer membrane</keyword>
<evidence type="ECO:0000256" key="1">
    <source>
        <dbReference type="ARBA" id="ARBA00004571"/>
    </source>
</evidence>
<sequence>MHNLFDFLIVKLKFSVYWLLDGILPITNTNLTQNFMRSTLLLFFFMFGMLAHSQTTIKGNVVDQNNDPVPGANVVIMGKAIGTVTDFDGNFILNTSEAPPFTLNITSIGFVASTANITQSNQTISIVLNEEQTSLDEVVISASRTPERIFESPVTVERFGLRDIQNTASADFYDGLENLKGVDINTNSLTFKAINTRGFATFANTRFMQLVDGMDNSTPALNFPMGNLIGMIETDVLSVELLPGASSALYGANAFNGILFMRSKNPFDYTGISGYAKRGITSQEAAGDNAYTDFGIRAAHKFSDKFAGKVNFSYLRGTDWAANNEMGKLGGGATRASTDYDGINVYGDEVSENMQVVAASMVDAGLLNPAAVPLIPSQVVSRTGYNEGDLTDYKAESIKADWGLYYRPFADDFEIAYVGKVGKGNTIYQGTNRYNIDGFFMQQHKLEIRNDNFFIRGYLNEDKAGDSYDMVFTGVNVNEIWKDRNTWFGQYVGTYVGAVSQNVPSEQAHILARQAADTGRYLPGTPEFESAFNKVINDPDLTKGSKFQDNSKFYHADANYNFSHLINFAEIQLGGSYRQYRLNSSGTIYTDADGPITYSEYGLYTQVQKKFMEDDRLKLTASLRYDKSELFDGFFSPRVSLGYTAGESGNHNFRASYQTGFRNPTTQDLYIGLNAGRGILVGSAPDNPARDVRPFDLSPTGTAITGSPTINLSGEGVYNNSFTASSAAAFAASRNPADLVIANPDYVKPEQVTSYEVGYRGKLNKVTVDVSAYYSSYENFLSGQNVVVPYYGDVQLTQTVPTPGGPLPAAIVALGSGDWQGYQSYTNTDANVNSYGAALGVEMKIWGNYDLGMNYTYAKLDFNQADDPDFVTNFNTPEHKVKASFGNTALFKNFGFNVAWRWSDTYLWEATFGNGQIPAYHVVDAQISYNAPSIKSAFKLGASNVLGDEYYTAFGTGYIGSQYYVSWTINP</sequence>
<dbReference type="KEGG" id="aalg:AREALGSMS7_00957"/>
<dbReference type="Pfam" id="PF07715">
    <property type="entry name" value="Plug"/>
    <property type="match status" value="1"/>
</dbReference>
<dbReference type="Pfam" id="PF00593">
    <property type="entry name" value="TonB_dep_Rec_b-barrel"/>
    <property type="match status" value="1"/>
</dbReference>
<gene>
    <name evidence="14" type="ORF">AREALGSMS7_00957</name>
</gene>
<dbReference type="PANTHER" id="PTHR30069:SF29">
    <property type="entry name" value="HEMOGLOBIN AND HEMOGLOBIN-HAPTOGLOBIN-BINDING PROTEIN 1-RELATED"/>
    <property type="match status" value="1"/>
</dbReference>
<evidence type="ECO:0000256" key="11">
    <source>
        <dbReference type="RuleBase" id="RU003357"/>
    </source>
</evidence>
<evidence type="ECO:0000259" key="12">
    <source>
        <dbReference type="Pfam" id="PF00593"/>
    </source>
</evidence>
<reference evidence="14 15" key="1">
    <citation type="submission" date="2017-07" db="EMBL/GenBank/DDBJ databases">
        <title>Genome Sequence of Arenibacter algicola Strain SMS7 Isolated from a culture of the Diatom Skeletonema marinoi.</title>
        <authorList>
            <person name="Topel M."/>
            <person name="Pinder M.I.M."/>
            <person name="Johansson O.N."/>
            <person name="Kourtchenko O."/>
            <person name="Godhe A."/>
            <person name="Clarke A.K."/>
        </authorList>
    </citation>
    <scope>NUCLEOTIDE SEQUENCE [LARGE SCALE GENOMIC DNA]</scope>
    <source>
        <strain evidence="14 15">SMS7</strain>
    </source>
</reference>
<keyword evidence="2 10" id="KW-0813">Transport</keyword>
<dbReference type="SUPFAM" id="SSF49464">
    <property type="entry name" value="Carboxypeptidase regulatory domain-like"/>
    <property type="match status" value="1"/>
</dbReference>
<evidence type="ECO:0000256" key="10">
    <source>
        <dbReference type="PROSITE-ProRule" id="PRU01360"/>
    </source>
</evidence>
<dbReference type="InterPro" id="IPR037066">
    <property type="entry name" value="Plug_dom_sf"/>
</dbReference>
<name>A0A221USW4_9FLAO</name>
<dbReference type="GO" id="GO:0015344">
    <property type="term" value="F:siderophore uptake transmembrane transporter activity"/>
    <property type="evidence" value="ECO:0007669"/>
    <property type="project" value="TreeGrafter"/>
</dbReference>
<evidence type="ECO:0000256" key="7">
    <source>
        <dbReference type="ARBA" id="ARBA00023136"/>
    </source>
</evidence>
<organism evidence="14 15">
    <name type="scientific">Arenibacter algicola</name>
    <dbReference type="NCBI Taxonomy" id="616991"/>
    <lineage>
        <taxon>Bacteria</taxon>
        <taxon>Pseudomonadati</taxon>
        <taxon>Bacteroidota</taxon>
        <taxon>Flavobacteriia</taxon>
        <taxon>Flavobacteriales</taxon>
        <taxon>Flavobacteriaceae</taxon>
        <taxon>Arenibacter</taxon>
    </lineage>
</organism>
<dbReference type="InterPro" id="IPR012910">
    <property type="entry name" value="Plug_dom"/>
</dbReference>
<dbReference type="Gene3D" id="2.40.170.20">
    <property type="entry name" value="TonB-dependent receptor, beta-barrel domain"/>
    <property type="match status" value="1"/>
</dbReference>
<evidence type="ECO:0000256" key="8">
    <source>
        <dbReference type="ARBA" id="ARBA00023170"/>
    </source>
</evidence>
<feature type="domain" description="TonB-dependent receptor plug" evidence="13">
    <location>
        <begin position="150"/>
        <end position="258"/>
    </location>
</feature>
<evidence type="ECO:0000313" key="15">
    <source>
        <dbReference type="Proteomes" id="UP000204551"/>
    </source>
</evidence>